<dbReference type="AlphaFoldDB" id="A0A517P186"/>
<protein>
    <submittedName>
        <fullName evidence="5">Arylsulfatase</fullName>
        <ecNumber evidence="5">3.1.6.1</ecNumber>
    </submittedName>
</protein>
<evidence type="ECO:0000256" key="2">
    <source>
        <dbReference type="ARBA" id="ARBA00022801"/>
    </source>
</evidence>
<dbReference type="Gene3D" id="3.30.1120.10">
    <property type="match status" value="1"/>
</dbReference>
<accession>A0A517P186</accession>
<evidence type="ECO:0000256" key="1">
    <source>
        <dbReference type="ARBA" id="ARBA00008779"/>
    </source>
</evidence>
<evidence type="ECO:0000256" key="3">
    <source>
        <dbReference type="SAM" id="SignalP"/>
    </source>
</evidence>
<dbReference type="Pfam" id="PF00884">
    <property type="entry name" value="Sulfatase"/>
    <property type="match status" value="1"/>
</dbReference>
<evidence type="ECO:0000313" key="5">
    <source>
        <dbReference type="EMBL" id="QDT13137.1"/>
    </source>
</evidence>
<keyword evidence="6" id="KW-1185">Reference proteome</keyword>
<gene>
    <name evidence="5" type="primary">atsA_80</name>
    <name evidence="5" type="ORF">K239x_51540</name>
</gene>
<dbReference type="CDD" id="cd16026">
    <property type="entry name" value="GALNS_like"/>
    <property type="match status" value="1"/>
</dbReference>
<dbReference type="PANTHER" id="PTHR42693:SF53">
    <property type="entry name" value="ENDO-4-O-SULFATASE"/>
    <property type="match status" value="1"/>
</dbReference>
<dbReference type="OrthoDB" id="9783154at2"/>
<dbReference type="Proteomes" id="UP000319817">
    <property type="component" value="Chromosome"/>
</dbReference>
<feature type="signal peptide" evidence="3">
    <location>
        <begin position="1"/>
        <end position="19"/>
    </location>
</feature>
<keyword evidence="3" id="KW-0732">Signal</keyword>
<evidence type="ECO:0000259" key="4">
    <source>
        <dbReference type="Pfam" id="PF00884"/>
    </source>
</evidence>
<dbReference type="EC" id="3.1.6.1" evidence="5"/>
<feature type="domain" description="Sulfatase N-terminal" evidence="4">
    <location>
        <begin position="24"/>
        <end position="345"/>
    </location>
</feature>
<feature type="chain" id="PRO_5021706888" evidence="3">
    <location>
        <begin position="20"/>
        <end position="490"/>
    </location>
</feature>
<dbReference type="InterPro" id="IPR017850">
    <property type="entry name" value="Alkaline_phosphatase_core_sf"/>
</dbReference>
<dbReference type="Pfam" id="PF14707">
    <property type="entry name" value="Sulfatase_C"/>
    <property type="match status" value="1"/>
</dbReference>
<dbReference type="GO" id="GO:0004065">
    <property type="term" value="F:arylsulfatase activity"/>
    <property type="evidence" value="ECO:0007669"/>
    <property type="project" value="UniProtKB-EC"/>
</dbReference>
<organism evidence="5 6">
    <name type="scientific">Stieleria marina</name>
    <dbReference type="NCBI Taxonomy" id="1930275"/>
    <lineage>
        <taxon>Bacteria</taxon>
        <taxon>Pseudomonadati</taxon>
        <taxon>Planctomycetota</taxon>
        <taxon>Planctomycetia</taxon>
        <taxon>Pirellulales</taxon>
        <taxon>Pirellulaceae</taxon>
        <taxon>Stieleria</taxon>
    </lineage>
</organism>
<dbReference type="PANTHER" id="PTHR42693">
    <property type="entry name" value="ARYLSULFATASE FAMILY MEMBER"/>
    <property type="match status" value="1"/>
</dbReference>
<dbReference type="InterPro" id="IPR000917">
    <property type="entry name" value="Sulfatase_N"/>
</dbReference>
<keyword evidence="2 5" id="KW-0378">Hydrolase</keyword>
<sequence length="490" mass="54377" precursor="true">MHRLLLAALLMTPAFSTFADDRPPNIVVIFIDDMGYADINPFGGTAYPTPNLDRMADEGRKFTDFVVSSAVCSASRSALLTGCYHRRIGFSGALGPKANVGINPNETTIAELCKSVGYSTAAFGKWHLGHHPKFLPTNHGFDQYFGIPYSNDMWPLHPASIEKRKKDPDAKIPWAELPMIENTTIVNESVQPNDQRQMTRQFTQRSVAFIKKNVDKPFFLYLPHPMVHVPLYASKEFEGKSGQGIFGDVVMEVDWSVGQILDAVESIGQSENTLVVFTSDNGPWLSYGTHGGKATPLREGKGTMWEGGYREPTIMRWKGKIPAGTTCDKLCSTIDLLPTVAAMIGAKLPPHKIDGHDIQPLLIGEPDALSPHEAFYCYYGGGQLQAVRNERFKLMFPHKYRSLQGAETRADGFPVPYKMMMADFALYDLDTDVSETTDVKEKYPEVVKELQAAAERAREDLGDKLTKRTGKGVRPIGKLADGDEKLPLVW</sequence>
<reference evidence="5 6" key="1">
    <citation type="submission" date="2019-02" db="EMBL/GenBank/DDBJ databases">
        <title>Deep-cultivation of Planctomycetes and their phenomic and genomic characterization uncovers novel biology.</title>
        <authorList>
            <person name="Wiegand S."/>
            <person name="Jogler M."/>
            <person name="Boedeker C."/>
            <person name="Pinto D."/>
            <person name="Vollmers J."/>
            <person name="Rivas-Marin E."/>
            <person name="Kohn T."/>
            <person name="Peeters S.H."/>
            <person name="Heuer A."/>
            <person name="Rast P."/>
            <person name="Oberbeckmann S."/>
            <person name="Bunk B."/>
            <person name="Jeske O."/>
            <person name="Meyerdierks A."/>
            <person name="Storesund J.E."/>
            <person name="Kallscheuer N."/>
            <person name="Luecker S."/>
            <person name="Lage O.M."/>
            <person name="Pohl T."/>
            <person name="Merkel B.J."/>
            <person name="Hornburger P."/>
            <person name="Mueller R.-W."/>
            <person name="Bruemmer F."/>
            <person name="Labrenz M."/>
            <person name="Spormann A.M."/>
            <person name="Op den Camp H."/>
            <person name="Overmann J."/>
            <person name="Amann R."/>
            <person name="Jetten M.S.M."/>
            <person name="Mascher T."/>
            <person name="Medema M.H."/>
            <person name="Devos D.P."/>
            <person name="Kaster A.-K."/>
            <person name="Ovreas L."/>
            <person name="Rohde M."/>
            <person name="Galperin M.Y."/>
            <person name="Jogler C."/>
        </authorList>
    </citation>
    <scope>NUCLEOTIDE SEQUENCE [LARGE SCALE GENOMIC DNA]</scope>
    <source>
        <strain evidence="5 6">K23_9</strain>
    </source>
</reference>
<dbReference type="Gene3D" id="3.40.720.10">
    <property type="entry name" value="Alkaline Phosphatase, subunit A"/>
    <property type="match status" value="1"/>
</dbReference>
<dbReference type="SUPFAM" id="SSF53649">
    <property type="entry name" value="Alkaline phosphatase-like"/>
    <property type="match status" value="1"/>
</dbReference>
<dbReference type="InterPro" id="IPR050738">
    <property type="entry name" value="Sulfatase"/>
</dbReference>
<dbReference type="EMBL" id="CP036526">
    <property type="protein sequence ID" value="QDT13137.1"/>
    <property type="molecule type" value="Genomic_DNA"/>
</dbReference>
<dbReference type="RefSeq" id="WP_145420926.1">
    <property type="nucleotide sequence ID" value="NZ_CP036526.1"/>
</dbReference>
<comment type="similarity">
    <text evidence="1">Belongs to the sulfatase family.</text>
</comment>
<proteinExistence type="inferred from homology"/>
<evidence type="ECO:0000313" key="6">
    <source>
        <dbReference type="Proteomes" id="UP000319817"/>
    </source>
</evidence>
<name>A0A517P186_9BACT</name>